<evidence type="ECO:0000313" key="2">
    <source>
        <dbReference type="EMBL" id="OXA38951.1"/>
    </source>
</evidence>
<name>A0A226D2S5_FOLCA</name>
<protein>
    <submittedName>
        <fullName evidence="2">Uncharacterized protein</fullName>
    </submittedName>
</protein>
<accession>A0A226D2S5</accession>
<dbReference type="Proteomes" id="UP000198287">
    <property type="component" value="Unassembled WGS sequence"/>
</dbReference>
<dbReference type="EMBL" id="LNIX01000042">
    <property type="protein sequence ID" value="OXA38951.1"/>
    <property type="molecule type" value="Genomic_DNA"/>
</dbReference>
<evidence type="ECO:0000313" key="3">
    <source>
        <dbReference type="Proteomes" id="UP000198287"/>
    </source>
</evidence>
<gene>
    <name evidence="2" type="ORF">Fcan01_26311</name>
</gene>
<feature type="region of interest" description="Disordered" evidence="1">
    <location>
        <begin position="65"/>
        <end position="145"/>
    </location>
</feature>
<feature type="region of interest" description="Disordered" evidence="1">
    <location>
        <begin position="204"/>
        <end position="225"/>
    </location>
</feature>
<feature type="compositionally biased region" description="Basic and acidic residues" evidence="1">
    <location>
        <begin position="109"/>
        <end position="118"/>
    </location>
</feature>
<comment type="caution">
    <text evidence="2">The sequence shown here is derived from an EMBL/GenBank/DDBJ whole genome shotgun (WGS) entry which is preliminary data.</text>
</comment>
<evidence type="ECO:0000256" key="1">
    <source>
        <dbReference type="SAM" id="MobiDB-lite"/>
    </source>
</evidence>
<reference evidence="2 3" key="1">
    <citation type="submission" date="2015-12" db="EMBL/GenBank/DDBJ databases">
        <title>The genome of Folsomia candida.</title>
        <authorList>
            <person name="Faddeeva A."/>
            <person name="Derks M.F."/>
            <person name="Anvar Y."/>
            <person name="Smit S."/>
            <person name="Van Straalen N."/>
            <person name="Roelofs D."/>
        </authorList>
    </citation>
    <scope>NUCLEOTIDE SEQUENCE [LARGE SCALE GENOMIC DNA]</scope>
    <source>
        <strain evidence="2 3">VU population</strain>
        <tissue evidence="2">Whole body</tissue>
    </source>
</reference>
<proteinExistence type="predicted"/>
<organism evidence="2 3">
    <name type="scientific">Folsomia candida</name>
    <name type="common">Springtail</name>
    <dbReference type="NCBI Taxonomy" id="158441"/>
    <lineage>
        <taxon>Eukaryota</taxon>
        <taxon>Metazoa</taxon>
        <taxon>Ecdysozoa</taxon>
        <taxon>Arthropoda</taxon>
        <taxon>Hexapoda</taxon>
        <taxon>Collembola</taxon>
        <taxon>Entomobryomorpha</taxon>
        <taxon>Isotomoidea</taxon>
        <taxon>Isotomidae</taxon>
        <taxon>Proisotominae</taxon>
        <taxon>Folsomia</taxon>
    </lineage>
</organism>
<feature type="compositionally biased region" description="Acidic residues" evidence="1">
    <location>
        <begin position="385"/>
        <end position="399"/>
    </location>
</feature>
<feature type="compositionally biased region" description="Basic and acidic residues" evidence="1">
    <location>
        <begin position="90"/>
        <end position="100"/>
    </location>
</feature>
<feature type="compositionally biased region" description="Basic residues" evidence="1">
    <location>
        <begin position="133"/>
        <end position="142"/>
    </location>
</feature>
<keyword evidence="3" id="KW-1185">Reference proteome</keyword>
<feature type="compositionally biased region" description="Basic and acidic residues" evidence="1">
    <location>
        <begin position="66"/>
        <end position="78"/>
    </location>
</feature>
<dbReference type="AlphaFoldDB" id="A0A226D2S5"/>
<sequence length="500" mass="58272">MMNREEIFSYLGLVHISSVEKNIKNVNLRQSGTMKLRRLNLHDDTLSDKISTCFATKRKLGGQTIARDDQENVKRSKSDGGLSTDESCSESDRREQEKMERRTKKKKEQRQNKEEKDRRTKLKKTKKTEARRGKATAKKVRRLKTDEEKAQQEVIKLKRKEERRLRKESKEKKMKYKADKLTQQADKFSNFFIRSNEVQIVNDGKVGNTLGQPQDQASDDDDDEDNCSITKYFEQDNGYNVGEDSDIEVVMAKVVKPIYPDAEKFCPLPFPTDKAFMTIAESCPRPRLTKKEKKYLDHVIHGMANVNEEDNRLKNVVQELRCKKPAKEMVSKSERIKIKHLQRGKTEILVHIPSFRGEWPAEKDKVQRLRRCPYRKLQEDCDEQDIWEDETDESDDDDLEKTKDRFSSSSEDSSWSDAEDFVLENVTQIPKIEQVAHGVSSDDDAVVADPERFKRKVIRTMNKFSAAQLVDAKYAWDKLETKIKSNLSPELRSLFEELLF</sequence>
<feature type="region of interest" description="Disordered" evidence="1">
    <location>
        <begin position="385"/>
        <end position="413"/>
    </location>
</feature>